<keyword evidence="2" id="KW-0812">Transmembrane</keyword>
<feature type="transmembrane region" description="Helical" evidence="2">
    <location>
        <begin position="122"/>
        <end position="140"/>
    </location>
</feature>
<feature type="non-terminal residue" evidence="3">
    <location>
        <position position="354"/>
    </location>
</feature>
<evidence type="ECO:0000256" key="1">
    <source>
        <dbReference type="SAM" id="MobiDB-lite"/>
    </source>
</evidence>
<feature type="transmembrane region" description="Helical" evidence="2">
    <location>
        <begin position="22"/>
        <end position="41"/>
    </location>
</feature>
<dbReference type="AlphaFoldDB" id="A0A381TA32"/>
<feature type="transmembrane region" description="Helical" evidence="2">
    <location>
        <begin position="48"/>
        <end position="68"/>
    </location>
</feature>
<feature type="transmembrane region" description="Helical" evidence="2">
    <location>
        <begin position="174"/>
        <end position="191"/>
    </location>
</feature>
<evidence type="ECO:0000256" key="2">
    <source>
        <dbReference type="SAM" id="Phobius"/>
    </source>
</evidence>
<keyword evidence="2" id="KW-0472">Membrane</keyword>
<name>A0A381TA32_9ZZZZ</name>
<reference evidence="3" key="1">
    <citation type="submission" date="2018-05" db="EMBL/GenBank/DDBJ databases">
        <authorList>
            <person name="Lanie J.A."/>
            <person name="Ng W.-L."/>
            <person name="Kazmierczak K.M."/>
            <person name="Andrzejewski T.M."/>
            <person name="Davidsen T.M."/>
            <person name="Wayne K.J."/>
            <person name="Tettelin H."/>
            <person name="Glass J.I."/>
            <person name="Rusch D."/>
            <person name="Podicherti R."/>
            <person name="Tsui H.-C.T."/>
            <person name="Winkler M.E."/>
        </authorList>
    </citation>
    <scope>NUCLEOTIDE SEQUENCE</scope>
</reference>
<dbReference type="EMBL" id="UINC01004182">
    <property type="protein sequence ID" value="SVA12428.1"/>
    <property type="molecule type" value="Genomic_DNA"/>
</dbReference>
<gene>
    <name evidence="3" type="ORF">METZ01_LOCUS65282</name>
</gene>
<evidence type="ECO:0000313" key="3">
    <source>
        <dbReference type="EMBL" id="SVA12428.1"/>
    </source>
</evidence>
<accession>A0A381TA32</accession>
<feature type="transmembrane region" description="Helical" evidence="2">
    <location>
        <begin position="88"/>
        <end position="110"/>
    </location>
</feature>
<keyword evidence="2" id="KW-1133">Transmembrane helix</keyword>
<sequence>MLATAMAGGMGWGIRGQYGHETGAMIAGVLVSLVLVFLFCPGNSSIHVIRAAALGTIAMGFGGSITYGQTIGLSHDTALIGNWAALRWGMLGLAIKGGAWIGFAGFFLGLGLGGKRYRPFEMFLLVLGMLTAVVVGWWLFNTPHDPENKRLPFLYFSDHWKWEPGVEFKSRPEIWGGLWCALLTGILYATLAKGDRLARNLALWGILGGALGFPLGQSLQANHGWNRTQQGKVTVSYDGKEPVSLLELNAKAPTRYDETMSMRIYNPSVLENWLGFRHTTFNPGEEHGWPAGAKSMIITWDHQGHNSWWWSIDNIEIASEQQSLFAENFDNLDLGPFSESESGGDGTDWTASLP</sequence>
<feature type="region of interest" description="Disordered" evidence="1">
    <location>
        <begin position="335"/>
        <end position="354"/>
    </location>
</feature>
<proteinExistence type="predicted"/>
<protein>
    <submittedName>
        <fullName evidence="3">Uncharacterized protein</fullName>
    </submittedName>
</protein>
<organism evidence="3">
    <name type="scientific">marine metagenome</name>
    <dbReference type="NCBI Taxonomy" id="408172"/>
    <lineage>
        <taxon>unclassified sequences</taxon>
        <taxon>metagenomes</taxon>
        <taxon>ecological metagenomes</taxon>
    </lineage>
</organism>